<evidence type="ECO:0000256" key="4">
    <source>
        <dbReference type="ARBA" id="ARBA00023065"/>
    </source>
</evidence>
<dbReference type="NCBIfam" id="NF041518">
    <property type="entry name" value="choice_anch_Q"/>
    <property type="match status" value="1"/>
</dbReference>
<keyword evidence="4" id="KW-0406">Ion transport</keyword>
<dbReference type="Gene3D" id="2.160.20.10">
    <property type="entry name" value="Single-stranded right-handed beta-helix, Pectin lyase-like"/>
    <property type="match status" value="2"/>
</dbReference>
<dbReference type="Pfam" id="PF13229">
    <property type="entry name" value="Beta_helix"/>
    <property type="match status" value="1"/>
</dbReference>
<dbReference type="InterPro" id="IPR051171">
    <property type="entry name" value="CaCA"/>
</dbReference>
<dbReference type="InterPro" id="IPR003644">
    <property type="entry name" value="Calx_beta"/>
</dbReference>
<dbReference type="InterPro" id="IPR006626">
    <property type="entry name" value="PbH1"/>
</dbReference>
<accession>A0ABV0KJR3</accession>
<evidence type="ECO:0000259" key="6">
    <source>
        <dbReference type="SMART" id="SM00237"/>
    </source>
</evidence>
<dbReference type="EMBL" id="JAMPLM010000011">
    <property type="protein sequence ID" value="MEP1059498.1"/>
    <property type="molecule type" value="Genomic_DNA"/>
</dbReference>
<keyword evidence="3" id="KW-0106">Calcium</keyword>
<reference evidence="7 8" key="1">
    <citation type="submission" date="2022-04" db="EMBL/GenBank/DDBJ databases">
        <title>Positive selection, recombination, and allopatry shape intraspecific diversity of widespread and dominant cyanobacteria.</title>
        <authorList>
            <person name="Wei J."/>
            <person name="Shu W."/>
            <person name="Hu C."/>
        </authorList>
    </citation>
    <scope>NUCLEOTIDE SEQUENCE [LARGE SCALE GENOMIC DNA]</scope>
    <source>
        <strain evidence="7 8">AS-A4</strain>
    </source>
</reference>
<feature type="region of interest" description="Disordered" evidence="5">
    <location>
        <begin position="757"/>
        <end position="777"/>
    </location>
</feature>
<evidence type="ECO:0000313" key="8">
    <source>
        <dbReference type="Proteomes" id="UP001476950"/>
    </source>
</evidence>
<keyword evidence="2" id="KW-0677">Repeat</keyword>
<dbReference type="InterPro" id="IPR038081">
    <property type="entry name" value="CalX-like_sf"/>
</dbReference>
<keyword evidence="4" id="KW-0813">Transport</keyword>
<organism evidence="7 8">
    <name type="scientific">Stenomitos frigidus AS-A4</name>
    <dbReference type="NCBI Taxonomy" id="2933935"/>
    <lineage>
        <taxon>Bacteria</taxon>
        <taxon>Bacillati</taxon>
        <taxon>Cyanobacteriota</taxon>
        <taxon>Cyanophyceae</taxon>
        <taxon>Leptolyngbyales</taxon>
        <taxon>Leptolyngbyaceae</taxon>
        <taxon>Stenomitos</taxon>
    </lineage>
</organism>
<dbReference type="SMART" id="SM00237">
    <property type="entry name" value="Calx_beta"/>
    <property type="match status" value="2"/>
</dbReference>
<evidence type="ECO:0000256" key="2">
    <source>
        <dbReference type="ARBA" id="ARBA00022737"/>
    </source>
</evidence>
<evidence type="ECO:0000313" key="7">
    <source>
        <dbReference type="EMBL" id="MEP1059498.1"/>
    </source>
</evidence>
<comment type="caution">
    <text evidence="7">The sequence shown here is derived from an EMBL/GenBank/DDBJ whole genome shotgun (WGS) entry which is preliminary data.</text>
</comment>
<evidence type="ECO:0000256" key="3">
    <source>
        <dbReference type="ARBA" id="ARBA00022837"/>
    </source>
</evidence>
<gene>
    <name evidence="7" type="ORF">NDI38_13715</name>
</gene>
<name>A0ABV0KJR3_9CYAN</name>
<dbReference type="SUPFAM" id="SSF51126">
    <property type="entry name" value="Pectin lyase-like"/>
    <property type="match status" value="2"/>
</dbReference>
<evidence type="ECO:0000256" key="1">
    <source>
        <dbReference type="ARBA" id="ARBA00022729"/>
    </source>
</evidence>
<feature type="domain" description="Calx-beta" evidence="6">
    <location>
        <begin position="594"/>
        <end position="696"/>
    </location>
</feature>
<proteinExistence type="predicted"/>
<dbReference type="SMART" id="SM00710">
    <property type="entry name" value="PbH1"/>
    <property type="match status" value="9"/>
</dbReference>
<feature type="compositionally biased region" description="Low complexity" evidence="5">
    <location>
        <begin position="757"/>
        <end position="771"/>
    </location>
</feature>
<dbReference type="Gene3D" id="2.60.40.2030">
    <property type="match status" value="2"/>
</dbReference>
<feature type="domain" description="Calx-beta" evidence="6">
    <location>
        <begin position="491"/>
        <end position="583"/>
    </location>
</feature>
<keyword evidence="8" id="KW-1185">Reference proteome</keyword>
<dbReference type="InterPro" id="IPR011050">
    <property type="entry name" value="Pectin_lyase_fold/virulence"/>
</dbReference>
<dbReference type="SUPFAM" id="SSF141072">
    <property type="entry name" value="CalX-like"/>
    <property type="match status" value="2"/>
</dbReference>
<dbReference type="Proteomes" id="UP001476950">
    <property type="component" value="Unassembled WGS sequence"/>
</dbReference>
<evidence type="ECO:0000256" key="5">
    <source>
        <dbReference type="SAM" id="MobiDB-lite"/>
    </source>
</evidence>
<dbReference type="InterPro" id="IPR059226">
    <property type="entry name" value="Choice_anch_Q_dom"/>
</dbReference>
<protein>
    <submittedName>
        <fullName evidence="7">Right-handed parallel beta-helix repeat-containing protein</fullName>
    </submittedName>
</protein>
<dbReference type="PANTHER" id="PTHR11878">
    <property type="entry name" value="SODIUM/CALCIUM EXCHANGER"/>
    <property type="match status" value="1"/>
</dbReference>
<dbReference type="PANTHER" id="PTHR11878:SF65">
    <property type="entry name" value="NA_CA-EXCHANGE PROTEIN, ISOFORM G"/>
    <property type="match status" value="1"/>
</dbReference>
<keyword evidence="1" id="KW-0732">Signal</keyword>
<dbReference type="RefSeq" id="WP_190446466.1">
    <property type="nucleotide sequence ID" value="NZ_JAMPLM010000011.1"/>
</dbReference>
<dbReference type="InterPro" id="IPR012334">
    <property type="entry name" value="Pectin_lyas_fold"/>
</dbReference>
<sequence>MATITVTNTRDSGAGSLRDAIARAQAGDTIKFASTLANTTITLTSGQLAINKALTIDGTGVSNLTISGNQASQVFNVARNTTAAFNNLTIANGKTTGKGGGIQASDYSTVVVTNCRFNNNAAGVGGAISVGYGSNATVTNSQFNLNNGTLTNSGFSAGAIATTGSGVLTVRGSQFTNNKGVNGGAIYSLLGALTIEDSVFLKNSSAAGIGGGAVFTDGANPVGPNSNFSGTSVSGTIAIRRSRFEGNTTQGEGGALLLYAYGPDKLILEDSTIVGNSATTNGQYARGGGIRSTSNLTMRNVTVANNTATKQGGGLWIDGALPVNIINSTFSGNKVTDDAGGAMFLRTEPNTPVNITNSTIANNFAGRASGAMWLGSSTQAVTLKNSIVANNTAGDRYQQQIGYAPRDGGGNIEFPPPAYGNRRVAASSQTIDPKLGALQTLNGVLLHSLLTGSPAINTGVSGAPTIDQRGFLRDSKPDVGAFEFGSLTRPAATRALSIDSSTGLEGNSGTTNQTFTVRLSTASSQTITVDYATANGNAKAGADYIAKAGQLVFNAGETVKTLQIPIIGDLIPELSEVFYVNLSNANGASIVTGQGMGIIPTDDSLPPSLSINDISVNEGSSGATNAVFTVKLSGTSPGRISVNYATADTTAIATQDYTRVSGLLTFNPGETTKTVTIPILSDSLLESNETFSVKLTNPDNARVSDGTGIGTIVNTTSSTQLLSASSAPLATTSQVNSAGGNWFMNDLVQNPDQVIISGTSTTTPSPIVSSSLRPAPV</sequence>
<dbReference type="Pfam" id="PF03160">
    <property type="entry name" value="Calx-beta"/>
    <property type="match status" value="2"/>
</dbReference>
<dbReference type="InterPro" id="IPR039448">
    <property type="entry name" value="Beta_helix"/>
</dbReference>